<organism evidence="3 4">
    <name type="scientific">Besnoitia besnoiti</name>
    <name type="common">Apicomplexan protozoan</name>
    <dbReference type="NCBI Taxonomy" id="94643"/>
    <lineage>
        <taxon>Eukaryota</taxon>
        <taxon>Sar</taxon>
        <taxon>Alveolata</taxon>
        <taxon>Apicomplexa</taxon>
        <taxon>Conoidasida</taxon>
        <taxon>Coccidia</taxon>
        <taxon>Eucoccidiorida</taxon>
        <taxon>Eimeriorina</taxon>
        <taxon>Sarcocystidae</taxon>
        <taxon>Besnoitia</taxon>
    </lineage>
</organism>
<dbReference type="EMBL" id="NWUJ01000001">
    <property type="protein sequence ID" value="PFH37825.1"/>
    <property type="molecule type" value="Genomic_DNA"/>
</dbReference>
<evidence type="ECO:0000256" key="1">
    <source>
        <dbReference type="SAM" id="MobiDB-lite"/>
    </source>
</evidence>
<dbReference type="KEGG" id="bbes:BESB_001670"/>
<dbReference type="VEuPathDB" id="ToxoDB:BESB_001670"/>
<feature type="compositionally biased region" description="Low complexity" evidence="1">
    <location>
        <begin position="162"/>
        <end position="171"/>
    </location>
</feature>
<gene>
    <name evidence="3" type="ORF">BESB_001670</name>
</gene>
<feature type="compositionally biased region" description="Polar residues" evidence="1">
    <location>
        <begin position="71"/>
        <end position="93"/>
    </location>
</feature>
<dbReference type="RefSeq" id="XP_029221834.1">
    <property type="nucleotide sequence ID" value="XM_029358922.1"/>
</dbReference>
<sequence length="275" mass="28179">MMRPLAFRGPLLPLLAAASAAILTLSATAHYNPGQVRQKILSTDFARARVAASTETSPPGERCAASASPAEKSSGSAQSVKTVSLTELLTQGARQEPGTEPEKLDKRGDWERCRASSSRTTQRSLSPGFDAASPCAASAALPPPAAVAELAETSPSTAVAEPAGPDAAPAKRAAGAQKVSFLEALGQAAAAEAAALGGGVWDLSTWGAGAFVPGLANAENAAKTGEATAAASGGWFASWGGNWRETVQQFFAKVDKRIEEANGMLMHGDLYEFPL</sequence>
<feature type="chain" id="PRO_5012044012" evidence="2">
    <location>
        <begin position="30"/>
        <end position="275"/>
    </location>
</feature>
<feature type="signal peptide" evidence="2">
    <location>
        <begin position="1"/>
        <end position="29"/>
    </location>
</feature>
<keyword evidence="4" id="KW-1185">Reference proteome</keyword>
<feature type="compositionally biased region" description="Polar residues" evidence="1">
    <location>
        <begin position="115"/>
        <end position="125"/>
    </location>
</feature>
<dbReference type="GeneID" id="40305230"/>
<comment type="caution">
    <text evidence="3">The sequence shown here is derived from an EMBL/GenBank/DDBJ whole genome shotgun (WGS) entry which is preliminary data.</text>
</comment>
<feature type="region of interest" description="Disordered" evidence="1">
    <location>
        <begin position="149"/>
        <end position="171"/>
    </location>
</feature>
<dbReference type="OrthoDB" id="333365at2759"/>
<evidence type="ECO:0000256" key="2">
    <source>
        <dbReference type="SAM" id="SignalP"/>
    </source>
</evidence>
<feature type="compositionally biased region" description="Basic and acidic residues" evidence="1">
    <location>
        <begin position="100"/>
        <end position="114"/>
    </location>
</feature>
<protein>
    <submittedName>
        <fullName evidence="3">Uncharacterized protein</fullName>
    </submittedName>
</protein>
<accession>A0A2A9MIL9</accession>
<dbReference type="AlphaFoldDB" id="A0A2A9MIL9"/>
<proteinExistence type="predicted"/>
<feature type="region of interest" description="Disordered" evidence="1">
    <location>
        <begin position="51"/>
        <end position="137"/>
    </location>
</feature>
<dbReference type="Proteomes" id="UP000224006">
    <property type="component" value="Chromosome I"/>
</dbReference>
<keyword evidence="2" id="KW-0732">Signal</keyword>
<evidence type="ECO:0000313" key="3">
    <source>
        <dbReference type="EMBL" id="PFH37825.1"/>
    </source>
</evidence>
<evidence type="ECO:0000313" key="4">
    <source>
        <dbReference type="Proteomes" id="UP000224006"/>
    </source>
</evidence>
<name>A0A2A9MIL9_BESBE</name>
<reference evidence="3 4" key="1">
    <citation type="submission" date="2017-09" db="EMBL/GenBank/DDBJ databases">
        <title>Genome sequencing of Besnoitia besnoiti strain Bb-Ger1.</title>
        <authorList>
            <person name="Schares G."/>
            <person name="Venepally P."/>
            <person name="Lorenzi H.A."/>
        </authorList>
    </citation>
    <scope>NUCLEOTIDE SEQUENCE [LARGE SCALE GENOMIC DNA]</scope>
    <source>
        <strain evidence="3 4">Bb-Ger1</strain>
    </source>
</reference>